<feature type="transmembrane region" description="Helical" evidence="8">
    <location>
        <begin position="158"/>
        <end position="180"/>
    </location>
</feature>
<dbReference type="GO" id="GO:0005886">
    <property type="term" value="C:plasma membrane"/>
    <property type="evidence" value="ECO:0007669"/>
    <property type="project" value="UniProtKB-SubCell"/>
</dbReference>
<dbReference type="PROSITE" id="PS00217">
    <property type="entry name" value="SUGAR_TRANSPORT_2"/>
    <property type="match status" value="1"/>
</dbReference>
<protein>
    <recommendedName>
        <fullName evidence="9">Major facilitator superfamily (MFS) profile domain-containing protein</fullName>
    </recommendedName>
</protein>
<evidence type="ECO:0000256" key="8">
    <source>
        <dbReference type="SAM" id="Phobius"/>
    </source>
</evidence>
<keyword evidence="6 8" id="KW-1133">Transmembrane helix</keyword>
<name>A0A9N9WSI5_9DIPT</name>
<feature type="transmembrane region" description="Helical" evidence="8">
    <location>
        <begin position="369"/>
        <end position="393"/>
    </location>
</feature>
<dbReference type="InterPro" id="IPR020846">
    <property type="entry name" value="MFS_dom"/>
</dbReference>
<keyword evidence="11" id="KW-1185">Reference proteome</keyword>
<evidence type="ECO:0000256" key="3">
    <source>
        <dbReference type="ARBA" id="ARBA00022475"/>
    </source>
</evidence>
<dbReference type="PANTHER" id="PTHR48021:SF33">
    <property type="entry name" value="AT22075P-RELATED"/>
    <property type="match status" value="1"/>
</dbReference>
<feature type="transmembrane region" description="Helical" evidence="8">
    <location>
        <begin position="270"/>
        <end position="295"/>
    </location>
</feature>
<feature type="transmembrane region" description="Helical" evidence="8">
    <location>
        <begin position="99"/>
        <end position="117"/>
    </location>
</feature>
<feature type="transmembrane region" description="Helical" evidence="8">
    <location>
        <begin position="307"/>
        <end position="328"/>
    </location>
</feature>
<dbReference type="InterPro" id="IPR036259">
    <property type="entry name" value="MFS_trans_sf"/>
</dbReference>
<feature type="transmembrane region" description="Helical" evidence="8">
    <location>
        <begin position="123"/>
        <end position="146"/>
    </location>
</feature>
<dbReference type="PROSITE" id="PS50850">
    <property type="entry name" value="MFS"/>
    <property type="match status" value="1"/>
</dbReference>
<dbReference type="InterPro" id="IPR005829">
    <property type="entry name" value="Sugar_transporter_CS"/>
</dbReference>
<dbReference type="Pfam" id="PF00083">
    <property type="entry name" value="Sugar_tr"/>
    <property type="match status" value="1"/>
</dbReference>
<feature type="transmembrane region" description="Helical" evidence="8">
    <location>
        <begin position="26"/>
        <end position="52"/>
    </location>
</feature>
<evidence type="ECO:0000256" key="7">
    <source>
        <dbReference type="ARBA" id="ARBA00023136"/>
    </source>
</evidence>
<evidence type="ECO:0000256" key="2">
    <source>
        <dbReference type="ARBA" id="ARBA00022448"/>
    </source>
</evidence>
<feature type="transmembrane region" description="Helical" evidence="8">
    <location>
        <begin position="72"/>
        <end position="92"/>
    </location>
</feature>
<keyword evidence="5 8" id="KW-0812">Transmembrane</keyword>
<dbReference type="PROSITE" id="PS00216">
    <property type="entry name" value="SUGAR_TRANSPORT_1"/>
    <property type="match status" value="1"/>
</dbReference>
<dbReference type="OrthoDB" id="6612291at2759"/>
<organism evidence="10 11">
    <name type="scientific">Chironomus riparius</name>
    <dbReference type="NCBI Taxonomy" id="315576"/>
    <lineage>
        <taxon>Eukaryota</taxon>
        <taxon>Metazoa</taxon>
        <taxon>Ecdysozoa</taxon>
        <taxon>Arthropoda</taxon>
        <taxon>Hexapoda</taxon>
        <taxon>Insecta</taxon>
        <taxon>Pterygota</taxon>
        <taxon>Neoptera</taxon>
        <taxon>Endopterygota</taxon>
        <taxon>Diptera</taxon>
        <taxon>Nematocera</taxon>
        <taxon>Chironomoidea</taxon>
        <taxon>Chironomidae</taxon>
        <taxon>Chironominae</taxon>
        <taxon>Chironomus</taxon>
    </lineage>
</organism>
<evidence type="ECO:0000256" key="1">
    <source>
        <dbReference type="ARBA" id="ARBA00004651"/>
    </source>
</evidence>
<evidence type="ECO:0000256" key="4">
    <source>
        <dbReference type="ARBA" id="ARBA00022597"/>
    </source>
</evidence>
<evidence type="ECO:0000256" key="5">
    <source>
        <dbReference type="ARBA" id="ARBA00022692"/>
    </source>
</evidence>
<dbReference type="InterPro" id="IPR050549">
    <property type="entry name" value="MFS_Trehalose_Transporter"/>
</dbReference>
<keyword evidence="7 8" id="KW-0472">Membrane</keyword>
<dbReference type="Gene3D" id="1.20.1250.20">
    <property type="entry name" value="MFS general substrate transporter like domains"/>
    <property type="match status" value="1"/>
</dbReference>
<keyword evidence="4" id="KW-0762">Sugar transport</keyword>
<dbReference type="InterPro" id="IPR005828">
    <property type="entry name" value="MFS_sugar_transport-like"/>
</dbReference>
<evidence type="ECO:0000313" key="10">
    <source>
        <dbReference type="EMBL" id="CAG9802475.1"/>
    </source>
</evidence>
<evidence type="ECO:0000259" key="9">
    <source>
        <dbReference type="PROSITE" id="PS50850"/>
    </source>
</evidence>
<reference evidence="10" key="1">
    <citation type="submission" date="2022-01" db="EMBL/GenBank/DDBJ databases">
        <authorList>
            <person name="King R."/>
        </authorList>
    </citation>
    <scope>NUCLEOTIDE SEQUENCE</scope>
</reference>
<gene>
    <name evidence="10" type="ORF">CHIRRI_LOCUS5384</name>
</gene>
<feature type="domain" description="Major facilitator superfamily (MFS) profile" evidence="9">
    <location>
        <begin position="28"/>
        <end position="460"/>
    </location>
</feature>
<accession>A0A9N9WSI5</accession>
<feature type="transmembrane region" description="Helical" evidence="8">
    <location>
        <begin position="335"/>
        <end position="357"/>
    </location>
</feature>
<dbReference type="SUPFAM" id="SSF103473">
    <property type="entry name" value="MFS general substrate transporter"/>
    <property type="match status" value="1"/>
</dbReference>
<dbReference type="GO" id="GO:0022857">
    <property type="term" value="F:transmembrane transporter activity"/>
    <property type="evidence" value="ECO:0007669"/>
    <property type="project" value="InterPro"/>
</dbReference>
<evidence type="ECO:0000256" key="6">
    <source>
        <dbReference type="ARBA" id="ARBA00022989"/>
    </source>
</evidence>
<feature type="transmembrane region" description="Helical" evidence="8">
    <location>
        <begin position="186"/>
        <end position="204"/>
    </location>
</feature>
<keyword evidence="3" id="KW-1003">Cell membrane</keyword>
<dbReference type="EMBL" id="OU895878">
    <property type="protein sequence ID" value="CAG9802475.1"/>
    <property type="molecule type" value="Genomic_DNA"/>
</dbReference>
<sequence>MGSLKPELFSLQVVDNKRQLSTSRQYSAVFCMNLLTFSYGFTCGWLSGALIIFESAETPLDTGNLTIEEIGWIASSIAIGGFIANLFFGWLSERTGRKVALYVVVVPQMLSWIFVYYARTPFYLIVSRILGGFAGGGIFTLVPLYVSEISDDKVRGILGSLLVLVCNAGLLFAYICGGYFNYFTQIYLILPFSAAFILLFAKYPDSPSSLMKRKLFDEAEKSFLFYRSIEKYSREAKTLFEDSVSNVHSNEEKDNKITVKDFASKSSKKAIFYGILLMALNQFCGCFAMIVYAATIFQKSGSNLSPINSSIIVGSIQIVGAVCASLFVERAGRKVMMSISAFGIGIGFSSLGYYLYLQSSGVYLEGYSFIPLVAFSFAIFLGNLGVLTLPFMILNEISPPKIRGFTSVLCMSFLWIFVFCAIKYLPNLIESLELHGATFLFAFNSLIGGLFILICIPETKGRSAEEIVNIMEK</sequence>
<comment type="subcellular location">
    <subcellularLocation>
        <location evidence="1">Cell membrane</location>
        <topology evidence="1">Multi-pass membrane protein</topology>
    </subcellularLocation>
</comment>
<keyword evidence="2" id="KW-0813">Transport</keyword>
<dbReference type="AlphaFoldDB" id="A0A9N9WSI5"/>
<dbReference type="FunFam" id="1.20.1250.20:FF:000218">
    <property type="entry name" value="facilitated trehalose transporter Tret1"/>
    <property type="match status" value="1"/>
</dbReference>
<evidence type="ECO:0000313" key="11">
    <source>
        <dbReference type="Proteomes" id="UP001153620"/>
    </source>
</evidence>
<dbReference type="PANTHER" id="PTHR48021">
    <property type="match status" value="1"/>
</dbReference>
<feature type="transmembrane region" description="Helical" evidence="8">
    <location>
        <begin position="405"/>
        <end position="425"/>
    </location>
</feature>
<dbReference type="Proteomes" id="UP001153620">
    <property type="component" value="Chromosome 2"/>
</dbReference>
<proteinExistence type="predicted"/>
<reference evidence="10" key="2">
    <citation type="submission" date="2022-10" db="EMBL/GenBank/DDBJ databases">
        <authorList>
            <consortium name="ENA_rothamsted_submissions"/>
            <consortium name="culmorum"/>
            <person name="King R."/>
        </authorList>
    </citation>
    <scope>NUCLEOTIDE SEQUENCE</scope>
</reference>
<feature type="transmembrane region" description="Helical" evidence="8">
    <location>
        <begin position="437"/>
        <end position="456"/>
    </location>
</feature>